<dbReference type="Gene3D" id="3.10.129.10">
    <property type="entry name" value="Hotdog Thioesterase"/>
    <property type="match status" value="1"/>
</dbReference>
<dbReference type="RefSeq" id="WP_121795094.1">
    <property type="nucleotide sequence ID" value="NZ_RDBF01000011.1"/>
</dbReference>
<sequence length="231" mass="24819">MVTIAQQFNGPPTTGNGGYVSGLVAAALDHEGPVSAMLRTPPPLETPLTWEQDDEEVRLLTHGGAVVGIAKTGTFEREAPAFVDADGVEAGLKAYPGFHHHPFDRCFTCGTLREPGDGLRIFSGPVGDGTTAAPWDAHDAFADEDGRIGAPVAWAALDCPGGWAADFSRQPMLLGTMTAEVYRFPEPGQRYHAIGQLDRQDRRKFFTATALYTPEGELVGRAEQVWIQING</sequence>
<keyword evidence="2" id="KW-1185">Reference proteome</keyword>
<comment type="caution">
    <text evidence="1">The sequence shown here is derived from an EMBL/GenBank/DDBJ whole genome shotgun (WGS) entry which is preliminary data.</text>
</comment>
<dbReference type="InterPro" id="IPR029069">
    <property type="entry name" value="HotDog_dom_sf"/>
</dbReference>
<evidence type="ECO:0000313" key="1">
    <source>
        <dbReference type="EMBL" id="RLV55092.1"/>
    </source>
</evidence>
<dbReference type="OrthoDB" id="5495835at2"/>
<evidence type="ECO:0000313" key="2">
    <source>
        <dbReference type="Proteomes" id="UP000282515"/>
    </source>
</evidence>
<dbReference type="EMBL" id="RDBF01000011">
    <property type="protein sequence ID" value="RLV55092.1"/>
    <property type="molecule type" value="Genomic_DNA"/>
</dbReference>
<protein>
    <recommendedName>
        <fullName evidence="3">Thioesterase family protein</fullName>
    </recommendedName>
</protein>
<evidence type="ECO:0008006" key="3">
    <source>
        <dbReference type="Google" id="ProtNLM"/>
    </source>
</evidence>
<organism evidence="1 2">
    <name type="scientific">Aeromicrobium phragmitis</name>
    <dbReference type="NCBI Taxonomy" id="2478914"/>
    <lineage>
        <taxon>Bacteria</taxon>
        <taxon>Bacillati</taxon>
        <taxon>Actinomycetota</taxon>
        <taxon>Actinomycetes</taxon>
        <taxon>Propionibacteriales</taxon>
        <taxon>Nocardioidaceae</taxon>
        <taxon>Aeromicrobium</taxon>
    </lineage>
</organism>
<gene>
    <name evidence="1" type="ORF">D9V41_13465</name>
</gene>
<name>A0A3L8PM47_9ACTN</name>
<dbReference type="Proteomes" id="UP000282515">
    <property type="component" value="Unassembled WGS sequence"/>
</dbReference>
<reference evidence="1 2" key="1">
    <citation type="submission" date="2018-10" db="EMBL/GenBank/DDBJ databases">
        <title>Aeromicrobium sp. 9W16Y-2 whole genome shotgun sequence.</title>
        <authorList>
            <person name="Li F."/>
        </authorList>
    </citation>
    <scope>NUCLEOTIDE SEQUENCE [LARGE SCALE GENOMIC DNA]</scope>
    <source>
        <strain evidence="1 2">9W16Y-2</strain>
    </source>
</reference>
<accession>A0A3L8PM47</accession>
<dbReference type="AlphaFoldDB" id="A0A3L8PM47"/>
<proteinExistence type="predicted"/>
<dbReference type="SUPFAM" id="SSF54637">
    <property type="entry name" value="Thioesterase/thiol ester dehydrase-isomerase"/>
    <property type="match status" value="1"/>
</dbReference>